<proteinExistence type="predicted"/>
<reference evidence="1" key="1">
    <citation type="journal article" date="2014" name="Front. Microbiol.">
        <title>High frequency of phylogenetically diverse reductive dehalogenase-homologous genes in deep subseafloor sedimentary metagenomes.</title>
        <authorList>
            <person name="Kawai M."/>
            <person name="Futagami T."/>
            <person name="Toyoda A."/>
            <person name="Takaki Y."/>
            <person name="Nishi S."/>
            <person name="Hori S."/>
            <person name="Arai W."/>
            <person name="Tsubouchi T."/>
            <person name="Morono Y."/>
            <person name="Uchiyama I."/>
            <person name="Ito T."/>
            <person name="Fujiyama A."/>
            <person name="Inagaki F."/>
            <person name="Takami H."/>
        </authorList>
    </citation>
    <scope>NUCLEOTIDE SEQUENCE</scope>
    <source>
        <strain evidence="1">Expedition CK06-06</strain>
    </source>
</reference>
<dbReference type="AlphaFoldDB" id="X1B8P8"/>
<gene>
    <name evidence="1" type="ORF">S01H4_48512</name>
</gene>
<feature type="non-terminal residue" evidence="1">
    <location>
        <position position="1"/>
    </location>
</feature>
<comment type="caution">
    <text evidence="1">The sequence shown here is derived from an EMBL/GenBank/DDBJ whole genome shotgun (WGS) entry which is preliminary data.</text>
</comment>
<organism evidence="1">
    <name type="scientific">marine sediment metagenome</name>
    <dbReference type="NCBI Taxonomy" id="412755"/>
    <lineage>
        <taxon>unclassified sequences</taxon>
        <taxon>metagenomes</taxon>
        <taxon>ecological metagenomes</taxon>
    </lineage>
</organism>
<name>X1B8P8_9ZZZZ</name>
<evidence type="ECO:0000313" key="1">
    <source>
        <dbReference type="EMBL" id="GAG92154.1"/>
    </source>
</evidence>
<sequence>EYILFDDQETIIELEDQDYYTYHDCDSLARRINIKKDKVAWEYIMTDEKHYPAADRDLEW</sequence>
<dbReference type="EMBL" id="BART01027358">
    <property type="protein sequence ID" value="GAG92154.1"/>
    <property type="molecule type" value="Genomic_DNA"/>
</dbReference>
<protein>
    <submittedName>
        <fullName evidence="1">Uncharacterized protein</fullName>
    </submittedName>
</protein>
<accession>X1B8P8</accession>